<comment type="caution">
    <text evidence="1">The sequence shown here is derived from an EMBL/GenBank/DDBJ whole genome shotgun (WGS) entry which is preliminary data.</text>
</comment>
<dbReference type="SUPFAM" id="SSF53187">
    <property type="entry name" value="Zn-dependent exopeptidases"/>
    <property type="match status" value="1"/>
</dbReference>
<dbReference type="RefSeq" id="WP_377051708.1">
    <property type="nucleotide sequence ID" value="NZ_JBHLVZ010000041.1"/>
</dbReference>
<proteinExistence type="predicted"/>
<dbReference type="Pfam" id="PF05013">
    <property type="entry name" value="FGase"/>
    <property type="match status" value="1"/>
</dbReference>
<sequence>MLGVAVEYKPGIYLYTPPETDAAPSVFDVPRSGREYPLGFHSTAPFNDVHFLVSQYVEEIWAGAPHSGSGLLYATFVNNWIDANRGERDIDPSLMLEPWPEPLDPTDKSNRLGMGLIHSKARGHALYPDKLSVAEVKHRIEHYWRPYHTRLAELIEERRQKFGIAFHLSCHCMGTIGPVTAHDHGMRRKDFCLSDRDGTTSSREFMEAIAEAMRKRGYSVTFNDPFKGAESIRLHGNPEAGVHSVQIEVIKELFMDEESFQKKPDFDKVQGDLGGVAADIAAYARSQAR</sequence>
<dbReference type="EMBL" id="JBHLVZ010000041">
    <property type="protein sequence ID" value="MFC0386843.1"/>
    <property type="molecule type" value="Genomic_DNA"/>
</dbReference>
<reference evidence="1 2" key="1">
    <citation type="submission" date="2024-09" db="EMBL/GenBank/DDBJ databases">
        <authorList>
            <person name="Sun Q."/>
            <person name="Mori K."/>
        </authorList>
    </citation>
    <scope>NUCLEOTIDE SEQUENCE [LARGE SCALE GENOMIC DNA]</scope>
    <source>
        <strain evidence="1 2">CCM 7468</strain>
    </source>
</reference>
<dbReference type="Proteomes" id="UP001589789">
    <property type="component" value="Unassembled WGS sequence"/>
</dbReference>
<dbReference type="InterPro" id="IPR007709">
    <property type="entry name" value="N-FG_amidohydro"/>
</dbReference>
<keyword evidence="2" id="KW-1185">Reference proteome</keyword>
<evidence type="ECO:0000313" key="1">
    <source>
        <dbReference type="EMBL" id="MFC0386843.1"/>
    </source>
</evidence>
<accession>A0ABV6ITB1</accession>
<protein>
    <submittedName>
        <fullName evidence="1">N-formylglutamate amidohydrolase</fullName>
    </submittedName>
</protein>
<organism evidence="1 2">
    <name type="scientific">Muricoccus vinaceus</name>
    <dbReference type="NCBI Taxonomy" id="424704"/>
    <lineage>
        <taxon>Bacteria</taxon>
        <taxon>Pseudomonadati</taxon>
        <taxon>Pseudomonadota</taxon>
        <taxon>Alphaproteobacteria</taxon>
        <taxon>Acetobacterales</taxon>
        <taxon>Roseomonadaceae</taxon>
        <taxon>Muricoccus</taxon>
    </lineage>
</organism>
<gene>
    <name evidence="1" type="ORF">ACFFIC_14995</name>
</gene>
<dbReference type="Gene3D" id="3.40.630.40">
    <property type="entry name" value="Zn-dependent exopeptidases"/>
    <property type="match status" value="1"/>
</dbReference>
<evidence type="ECO:0000313" key="2">
    <source>
        <dbReference type="Proteomes" id="UP001589789"/>
    </source>
</evidence>
<name>A0ABV6ITB1_9PROT</name>